<dbReference type="GO" id="GO:0008270">
    <property type="term" value="F:zinc ion binding"/>
    <property type="evidence" value="ECO:0007669"/>
    <property type="project" value="UniProtKB-KW"/>
</dbReference>
<sequence>ERIYECHYVGCTLRTNSSKEYREHRKTHGKPFIYECKEPNCRKQYNHRGSFHSHKKRNHQPHQLKSQCEC</sequence>
<feature type="domain" description="C2H2-type" evidence="3">
    <location>
        <begin position="34"/>
        <end position="64"/>
    </location>
</feature>
<gene>
    <name evidence="4" type="ORF">LOAG_19141</name>
</gene>
<evidence type="ECO:0000259" key="3">
    <source>
        <dbReference type="PROSITE" id="PS50157"/>
    </source>
</evidence>
<feature type="non-terminal residue" evidence="4">
    <location>
        <position position="1"/>
    </location>
</feature>
<name>A0A1S0UEW5_LOALO</name>
<evidence type="ECO:0000256" key="1">
    <source>
        <dbReference type="PROSITE-ProRule" id="PRU00042"/>
    </source>
</evidence>
<feature type="region of interest" description="Disordered" evidence="2">
    <location>
        <begin position="47"/>
        <end position="70"/>
    </location>
</feature>
<protein>
    <recommendedName>
        <fullName evidence="3">C2H2-type domain-containing protein</fullName>
    </recommendedName>
</protein>
<accession>A0A1S0UEW5</accession>
<keyword evidence="1" id="KW-0479">Metal-binding</keyword>
<dbReference type="SMART" id="SM00355">
    <property type="entry name" value="ZnF_C2H2"/>
    <property type="match status" value="2"/>
</dbReference>
<feature type="non-terminal residue" evidence="4">
    <location>
        <position position="70"/>
    </location>
</feature>
<keyword evidence="1" id="KW-0863">Zinc-finger</keyword>
<dbReference type="PROSITE" id="PS00028">
    <property type="entry name" value="ZINC_FINGER_C2H2_1"/>
    <property type="match status" value="1"/>
</dbReference>
<evidence type="ECO:0000256" key="2">
    <source>
        <dbReference type="SAM" id="MobiDB-lite"/>
    </source>
</evidence>
<evidence type="ECO:0000313" key="4">
    <source>
        <dbReference type="EMBL" id="EJD73437.1"/>
    </source>
</evidence>
<dbReference type="CTD" id="31252237"/>
<dbReference type="InterPro" id="IPR013087">
    <property type="entry name" value="Znf_C2H2_type"/>
</dbReference>
<feature type="compositionally biased region" description="Basic residues" evidence="2">
    <location>
        <begin position="47"/>
        <end position="62"/>
    </location>
</feature>
<dbReference type="KEGG" id="loa:LOAG_19141"/>
<reference evidence="4" key="1">
    <citation type="submission" date="2012-04" db="EMBL/GenBank/DDBJ databases">
        <title>The Genome Sequence of Loa loa.</title>
        <authorList>
            <consortium name="The Broad Institute Genome Sequencing Platform"/>
            <consortium name="Broad Institute Genome Sequencing Center for Infectious Disease"/>
            <person name="Nutman T.B."/>
            <person name="Fink D.L."/>
            <person name="Russ C."/>
            <person name="Young S."/>
            <person name="Zeng Q."/>
            <person name="Gargeya S."/>
            <person name="Alvarado L."/>
            <person name="Berlin A."/>
            <person name="Chapman S.B."/>
            <person name="Chen Z."/>
            <person name="Freedman E."/>
            <person name="Gellesch M."/>
            <person name="Goldberg J."/>
            <person name="Griggs A."/>
            <person name="Gujja S."/>
            <person name="Heilman E.R."/>
            <person name="Heiman D."/>
            <person name="Howarth C."/>
            <person name="Mehta T."/>
            <person name="Neiman D."/>
            <person name="Pearson M."/>
            <person name="Roberts A."/>
            <person name="Saif S."/>
            <person name="Shea T."/>
            <person name="Shenoy N."/>
            <person name="Sisk P."/>
            <person name="Stolte C."/>
            <person name="Sykes S."/>
            <person name="White J."/>
            <person name="Yandava C."/>
            <person name="Haas B."/>
            <person name="Henn M.R."/>
            <person name="Nusbaum C."/>
            <person name="Birren B."/>
        </authorList>
    </citation>
    <scope>NUCLEOTIDE SEQUENCE [LARGE SCALE GENOMIC DNA]</scope>
</reference>
<dbReference type="RefSeq" id="XP_020304399.1">
    <property type="nucleotide sequence ID" value="XM_020451795.1"/>
</dbReference>
<organism evidence="4">
    <name type="scientific">Loa loa</name>
    <name type="common">Eye worm</name>
    <name type="synonym">Filaria loa</name>
    <dbReference type="NCBI Taxonomy" id="7209"/>
    <lineage>
        <taxon>Eukaryota</taxon>
        <taxon>Metazoa</taxon>
        <taxon>Ecdysozoa</taxon>
        <taxon>Nematoda</taxon>
        <taxon>Chromadorea</taxon>
        <taxon>Rhabditida</taxon>
        <taxon>Spirurina</taxon>
        <taxon>Spiruromorpha</taxon>
        <taxon>Filarioidea</taxon>
        <taxon>Onchocercidae</taxon>
        <taxon>Loa</taxon>
    </lineage>
</organism>
<dbReference type="AlphaFoldDB" id="A0A1S0UEW5"/>
<keyword evidence="1" id="KW-0862">Zinc</keyword>
<dbReference type="PROSITE" id="PS50157">
    <property type="entry name" value="ZINC_FINGER_C2H2_2"/>
    <property type="match status" value="1"/>
</dbReference>
<dbReference type="EMBL" id="JH714213">
    <property type="protein sequence ID" value="EJD73437.1"/>
    <property type="molecule type" value="Genomic_DNA"/>
</dbReference>
<dbReference type="InParanoid" id="A0A1S0UEW5"/>
<dbReference type="OrthoDB" id="2687452at2759"/>
<dbReference type="GeneID" id="31252237"/>
<proteinExistence type="predicted"/>